<name>A0ACC2VFW7_9TREE</name>
<sequence>MAPPVRTFMDVSIGQAPPNRIIFELFVDRVPKTVEKALCTGEKGISRLSQQALHYKGSIIHRVIPGFMAQGGDFTKRNGTGGESIYGGTFADEDLSMPVDKEGLLVMANRGPDTNGSQFFITFAPSPHLNGKHWYVQPLIVNGMKLIFFKSVFGRVVRGFEHVQAIEKVQVDDRDRPLSPVTIVNCGELVLAKKVNEAPKVEDARRSVSPSTTASGSPRRKRRSSHSDSDSSASDSEEERRRRKKEKKSKKRDKKRDKDGKKDKLKDLVGEYKETEEELDARLEREENERIAAAKKEKMEQLKRQLEEEKRSQADGGVVYRGRGSMKYRDPENSSGRGSFADTDRSFGRPRAYDGIPRPEKRHYAKHYDRSVEEHDSNKYARRDTDPRDGPGRGEGRDNGRSRRELSPLRRDDAHRGARSRSRERGRADADDWRMGRKQTLEGRMADRSPVRFAKATAKSPSPVAPARRSPSPAKQRRGEMLTDSESEMELDED</sequence>
<dbReference type="EMBL" id="JASBWS010000097">
    <property type="protein sequence ID" value="KAJ9098023.1"/>
    <property type="molecule type" value="Genomic_DNA"/>
</dbReference>
<evidence type="ECO:0000313" key="2">
    <source>
        <dbReference type="Proteomes" id="UP001230649"/>
    </source>
</evidence>
<protein>
    <submittedName>
        <fullName evidence="1">Uncharacterized protein</fullName>
    </submittedName>
</protein>
<organism evidence="1 2">
    <name type="scientific">Naganishia adeliensis</name>
    <dbReference type="NCBI Taxonomy" id="92952"/>
    <lineage>
        <taxon>Eukaryota</taxon>
        <taxon>Fungi</taxon>
        <taxon>Dikarya</taxon>
        <taxon>Basidiomycota</taxon>
        <taxon>Agaricomycotina</taxon>
        <taxon>Tremellomycetes</taxon>
        <taxon>Filobasidiales</taxon>
        <taxon>Filobasidiaceae</taxon>
        <taxon>Naganishia</taxon>
    </lineage>
</organism>
<reference evidence="1" key="1">
    <citation type="submission" date="2023-04" db="EMBL/GenBank/DDBJ databases">
        <title>Draft Genome sequencing of Naganishia species isolated from polar environments using Oxford Nanopore Technology.</title>
        <authorList>
            <person name="Leo P."/>
            <person name="Venkateswaran K."/>
        </authorList>
    </citation>
    <scope>NUCLEOTIDE SEQUENCE</scope>
    <source>
        <strain evidence="1">MNA-CCFEE 5262</strain>
    </source>
</reference>
<comment type="caution">
    <text evidence="1">The sequence shown here is derived from an EMBL/GenBank/DDBJ whole genome shotgun (WGS) entry which is preliminary data.</text>
</comment>
<accession>A0ACC2VFW7</accession>
<gene>
    <name evidence="1" type="ORF">QFC20_006054</name>
</gene>
<proteinExistence type="predicted"/>
<keyword evidence="2" id="KW-1185">Reference proteome</keyword>
<dbReference type="Proteomes" id="UP001230649">
    <property type="component" value="Unassembled WGS sequence"/>
</dbReference>
<evidence type="ECO:0000313" key="1">
    <source>
        <dbReference type="EMBL" id="KAJ9098023.1"/>
    </source>
</evidence>